<dbReference type="Gene3D" id="3.40.50.150">
    <property type="entry name" value="Vaccinia Virus protein VP39"/>
    <property type="match status" value="1"/>
</dbReference>
<reference evidence="8" key="1">
    <citation type="submission" date="2016-10" db="EMBL/GenBank/DDBJ databases">
        <authorList>
            <person name="de Groot N.N."/>
        </authorList>
    </citation>
    <scope>NUCLEOTIDE SEQUENCE [LARGE SCALE GENOMIC DNA]</scope>
    <source>
        <strain evidence="8">10nlg</strain>
    </source>
</reference>
<keyword evidence="4" id="KW-0949">S-adenosyl-L-methionine</keyword>
<keyword evidence="5" id="KW-0694">RNA-binding</keyword>
<comment type="caution">
    <text evidence="7">The sequence shown here is derived from an EMBL/GenBank/DDBJ whole genome shotgun (WGS) entry which is preliminary data.</text>
</comment>
<dbReference type="RefSeq" id="WP_093074483.1">
    <property type="nucleotide sequence ID" value="NZ_FOGV01000029.1"/>
</dbReference>
<dbReference type="GO" id="GO:0008168">
    <property type="term" value="F:methyltransferase activity"/>
    <property type="evidence" value="ECO:0007669"/>
    <property type="project" value="UniProtKB-KW"/>
</dbReference>
<dbReference type="Proteomes" id="UP000199318">
    <property type="component" value="Unassembled WGS sequence"/>
</dbReference>
<dbReference type="InterPro" id="IPR002478">
    <property type="entry name" value="PUA"/>
</dbReference>
<keyword evidence="8" id="KW-1185">Reference proteome</keyword>
<gene>
    <name evidence="7" type="ORF">SAMN05444126_12920</name>
</gene>
<dbReference type="InterPro" id="IPR041532">
    <property type="entry name" value="RlmI-like_PUA"/>
</dbReference>
<evidence type="ECO:0000313" key="7">
    <source>
        <dbReference type="EMBL" id="SES30067.1"/>
    </source>
</evidence>
<organism evidence="7 8">
    <name type="scientific">Salisediminibacterium halotolerans</name>
    <dbReference type="NCBI Taxonomy" id="517425"/>
    <lineage>
        <taxon>Bacteria</taxon>
        <taxon>Bacillati</taxon>
        <taxon>Bacillota</taxon>
        <taxon>Bacilli</taxon>
        <taxon>Bacillales</taxon>
        <taxon>Bacillaceae</taxon>
        <taxon>Salisediminibacterium</taxon>
    </lineage>
</organism>
<protein>
    <submittedName>
        <fullName evidence="7">23S rRNA (Cytosine1962-C5)-methyltransferase</fullName>
    </submittedName>
</protein>
<evidence type="ECO:0000256" key="5">
    <source>
        <dbReference type="ARBA" id="ARBA00022884"/>
    </source>
</evidence>
<dbReference type="SUPFAM" id="SSF53335">
    <property type="entry name" value="S-adenosyl-L-methionine-dependent methyltransferases"/>
    <property type="match status" value="1"/>
</dbReference>
<proteinExistence type="predicted"/>
<keyword evidence="3" id="KW-0808">Transferase</keyword>
<dbReference type="OrthoDB" id="9805492at2"/>
<dbReference type="PROSITE" id="PS50890">
    <property type="entry name" value="PUA"/>
    <property type="match status" value="1"/>
</dbReference>
<dbReference type="SMART" id="SM00359">
    <property type="entry name" value="PUA"/>
    <property type="match status" value="1"/>
</dbReference>
<evidence type="ECO:0000256" key="3">
    <source>
        <dbReference type="ARBA" id="ARBA00022679"/>
    </source>
</evidence>
<feature type="domain" description="PUA" evidence="6">
    <location>
        <begin position="4"/>
        <end position="89"/>
    </location>
</feature>
<dbReference type="GO" id="GO:0032259">
    <property type="term" value="P:methylation"/>
    <property type="evidence" value="ECO:0007669"/>
    <property type="project" value="UniProtKB-KW"/>
</dbReference>
<name>A0A1H9W8S2_9BACI</name>
<evidence type="ECO:0000256" key="1">
    <source>
        <dbReference type="ARBA" id="ARBA00022552"/>
    </source>
</evidence>
<keyword evidence="1" id="KW-0698">rRNA processing</keyword>
<dbReference type="Pfam" id="PF10672">
    <property type="entry name" value="Methyltrans_SAM"/>
    <property type="match status" value="1"/>
</dbReference>
<dbReference type="InterPro" id="IPR036974">
    <property type="entry name" value="PUA_sf"/>
</dbReference>
<dbReference type="EMBL" id="FOGV01000029">
    <property type="protein sequence ID" value="SES30067.1"/>
    <property type="molecule type" value="Genomic_DNA"/>
</dbReference>
<evidence type="ECO:0000256" key="2">
    <source>
        <dbReference type="ARBA" id="ARBA00022603"/>
    </source>
</evidence>
<dbReference type="PANTHER" id="PTHR43042">
    <property type="entry name" value="SAM-DEPENDENT METHYLTRANSFERASE"/>
    <property type="match status" value="1"/>
</dbReference>
<dbReference type="PANTHER" id="PTHR43042:SF3">
    <property type="entry name" value="RIBOSOMAL RNA LARGE SUBUNIT METHYLTRANSFERASE YWBD-RELATED"/>
    <property type="match status" value="1"/>
</dbReference>
<dbReference type="InterPro" id="IPR029063">
    <property type="entry name" value="SAM-dependent_MTases_sf"/>
</dbReference>
<dbReference type="InterPro" id="IPR019614">
    <property type="entry name" value="SAM-dep_methyl-trfase"/>
</dbReference>
<dbReference type="Pfam" id="PF17785">
    <property type="entry name" value="PUA_3"/>
    <property type="match status" value="1"/>
</dbReference>
<dbReference type="CDD" id="cd11572">
    <property type="entry name" value="RlmI_M_like"/>
    <property type="match status" value="1"/>
</dbReference>
<sequence length="397" mass="44717">MQIKTVRVKEDHAKDLANGRMLLLQDEVTNPEDLGEEGDILRVVSESGTYVGKGYYGRQNKGIGWLLTRQADTDINQSFFDHLIGKAIGLRAPFYQDESTDAFRLFNGEGDGIGGLVVDYYAGNLAVHWYSEGIYQLKPMILDSLIRMTGAVSIYEKRRFATDGQYVEGDDYVWGECQEFPLIVRENGVNIAVDLNDGAMTGVFLDQRDVRKAVMDRYAQGQTVLNTFSYTGVFSVFASLGGAKKTTSVDVAARSKDKTIEQFAMNGIDPDDHHLVVQDVFDYLTYARKKGLRYGMVILDPPSFARAKKRTFSAAKDYGKLVGEALELTEENGIIVASTNHGKISPKKFRRFVDEAFQEAGIRYEVLETFSLPDDFRYNKQDLQSNYLKVLIIRRKD</sequence>
<dbReference type="SUPFAM" id="SSF88697">
    <property type="entry name" value="PUA domain-like"/>
    <property type="match status" value="1"/>
</dbReference>
<dbReference type="AlphaFoldDB" id="A0A1H9W8S2"/>
<evidence type="ECO:0000256" key="4">
    <source>
        <dbReference type="ARBA" id="ARBA00022691"/>
    </source>
</evidence>
<dbReference type="Gene3D" id="3.30.750.80">
    <property type="entry name" value="RNA methyltransferase domain (HRMD) like"/>
    <property type="match status" value="1"/>
</dbReference>
<accession>A0A1H9W8S2</accession>
<dbReference type="Gene3D" id="2.30.130.10">
    <property type="entry name" value="PUA domain"/>
    <property type="match status" value="1"/>
</dbReference>
<dbReference type="InterPro" id="IPR015947">
    <property type="entry name" value="PUA-like_sf"/>
</dbReference>
<keyword evidence="2" id="KW-0489">Methyltransferase</keyword>
<dbReference type="GO" id="GO:0003723">
    <property type="term" value="F:RNA binding"/>
    <property type="evidence" value="ECO:0007669"/>
    <property type="project" value="UniProtKB-KW"/>
</dbReference>
<evidence type="ECO:0000259" key="6">
    <source>
        <dbReference type="SMART" id="SM00359"/>
    </source>
</evidence>
<evidence type="ECO:0000313" key="8">
    <source>
        <dbReference type="Proteomes" id="UP000199318"/>
    </source>
</evidence>
<dbReference type="GO" id="GO:0006364">
    <property type="term" value="P:rRNA processing"/>
    <property type="evidence" value="ECO:0007669"/>
    <property type="project" value="UniProtKB-KW"/>
</dbReference>
<dbReference type="STRING" id="1464123.SAMN05444126_12920"/>